<dbReference type="OrthoDB" id="9810047at2"/>
<keyword evidence="5 8" id="KW-1133">Transmembrane helix</keyword>
<feature type="transmembrane region" description="Helical" evidence="8">
    <location>
        <begin position="43"/>
        <end position="70"/>
    </location>
</feature>
<feature type="transmembrane region" description="Helical" evidence="8">
    <location>
        <begin position="82"/>
        <end position="101"/>
    </location>
</feature>
<dbReference type="GO" id="GO:0015744">
    <property type="term" value="P:succinate transport"/>
    <property type="evidence" value="ECO:0007669"/>
    <property type="project" value="TreeGrafter"/>
</dbReference>
<feature type="domain" description="Threonine/Serine exporter ThrE" evidence="9">
    <location>
        <begin position="10"/>
        <end position="138"/>
    </location>
</feature>
<evidence type="ECO:0000256" key="1">
    <source>
        <dbReference type="ARBA" id="ARBA00004651"/>
    </source>
</evidence>
<reference evidence="10 11" key="1">
    <citation type="submission" date="2019-03" db="EMBL/GenBank/DDBJ databases">
        <title>Genomic Encyclopedia of Type Strains, Phase IV (KMG-IV): sequencing the most valuable type-strain genomes for metagenomic binning, comparative biology and taxonomic classification.</title>
        <authorList>
            <person name="Goeker M."/>
        </authorList>
    </citation>
    <scope>NUCLEOTIDE SEQUENCE [LARGE SCALE GENOMIC DNA]</scope>
    <source>
        <strain evidence="10 11">DSM 100451</strain>
    </source>
</reference>
<comment type="caution">
    <text evidence="10">The sequence shown here is derived from an EMBL/GenBank/DDBJ whole genome shotgun (WGS) entry which is preliminary data.</text>
</comment>
<proteinExistence type="inferred from homology"/>
<dbReference type="GO" id="GO:0005886">
    <property type="term" value="C:plasma membrane"/>
    <property type="evidence" value="ECO:0007669"/>
    <property type="project" value="UniProtKB-SubCell"/>
</dbReference>
<evidence type="ECO:0000313" key="11">
    <source>
        <dbReference type="Proteomes" id="UP000295184"/>
    </source>
</evidence>
<dbReference type="Pfam" id="PF12821">
    <property type="entry name" value="ThrE_2"/>
    <property type="match status" value="1"/>
</dbReference>
<evidence type="ECO:0000256" key="4">
    <source>
        <dbReference type="ARBA" id="ARBA00022692"/>
    </source>
</evidence>
<dbReference type="EMBL" id="SLUM01000009">
    <property type="protein sequence ID" value="TCL57801.1"/>
    <property type="molecule type" value="Genomic_DNA"/>
</dbReference>
<keyword evidence="4 8" id="KW-0812">Transmembrane</keyword>
<protein>
    <submittedName>
        <fullName evidence="10">Uncharacterized membrane protein YjjB (DUF3815 family)</fullName>
    </submittedName>
</protein>
<dbReference type="InterPro" id="IPR024528">
    <property type="entry name" value="ThrE_2"/>
</dbReference>
<dbReference type="RefSeq" id="WP_058963624.1">
    <property type="nucleotide sequence ID" value="NZ_CABKVM010000015.1"/>
</dbReference>
<evidence type="ECO:0000256" key="6">
    <source>
        <dbReference type="ARBA" id="ARBA00023136"/>
    </source>
</evidence>
<evidence type="ECO:0000259" key="9">
    <source>
        <dbReference type="Pfam" id="PF12821"/>
    </source>
</evidence>
<evidence type="ECO:0000256" key="3">
    <source>
        <dbReference type="ARBA" id="ARBA00022519"/>
    </source>
</evidence>
<dbReference type="InterPro" id="IPR050539">
    <property type="entry name" value="ThrE_Dicarb/AminoAcid_Exp"/>
</dbReference>
<gene>
    <name evidence="10" type="ORF">EDD77_10975</name>
</gene>
<comment type="subcellular location">
    <subcellularLocation>
        <location evidence="1">Cell membrane</location>
        <topology evidence="1">Multi-pass membrane protein</topology>
    </subcellularLocation>
</comment>
<evidence type="ECO:0000256" key="7">
    <source>
        <dbReference type="ARBA" id="ARBA00034125"/>
    </source>
</evidence>
<keyword evidence="6 8" id="KW-0472">Membrane</keyword>
<accession>A0A4R1QWM4</accession>
<sequence>MMMLIEFLRQLALAFLGTVCFGLLFHVPPRHFAACGIVGAIGWLVYWAMMLVQPSAVLASLVAVIPLTVATRVFAVVRRAPVTLFLIPGIFPLVPGAGIYYTAYAFITGDTAQCAAKGAETLKIAVALAMGIAVVMSIPMKPSNLRRDRR</sequence>
<dbReference type="AlphaFoldDB" id="A0A4R1QWM4"/>
<evidence type="ECO:0000256" key="8">
    <source>
        <dbReference type="SAM" id="Phobius"/>
    </source>
</evidence>
<keyword evidence="3" id="KW-0997">Cell inner membrane</keyword>
<keyword evidence="2" id="KW-1003">Cell membrane</keyword>
<organism evidence="10 11">
    <name type="scientific">Allofournierella massiliensis</name>
    <dbReference type="NCBI Taxonomy" id="1650663"/>
    <lineage>
        <taxon>Bacteria</taxon>
        <taxon>Bacillati</taxon>
        <taxon>Bacillota</taxon>
        <taxon>Clostridia</taxon>
        <taxon>Eubacteriales</taxon>
        <taxon>Oscillospiraceae</taxon>
        <taxon>Allofournierella</taxon>
    </lineage>
</organism>
<dbReference type="Proteomes" id="UP000295184">
    <property type="component" value="Unassembled WGS sequence"/>
</dbReference>
<evidence type="ECO:0000313" key="10">
    <source>
        <dbReference type="EMBL" id="TCL57801.1"/>
    </source>
</evidence>
<evidence type="ECO:0000256" key="5">
    <source>
        <dbReference type="ARBA" id="ARBA00022989"/>
    </source>
</evidence>
<name>A0A4R1QWM4_9FIRM</name>
<dbReference type="PANTHER" id="PTHR34390">
    <property type="entry name" value="UPF0442 PROTEIN YJJB-RELATED"/>
    <property type="match status" value="1"/>
</dbReference>
<evidence type="ECO:0000256" key="2">
    <source>
        <dbReference type="ARBA" id="ARBA00022475"/>
    </source>
</evidence>
<dbReference type="PANTHER" id="PTHR34390:SF1">
    <property type="entry name" value="SUCCINATE TRANSPORTER SUBUNIT YJJB-RELATED"/>
    <property type="match status" value="1"/>
</dbReference>
<comment type="similarity">
    <text evidence="7">Belongs to the ThrE exporter (TC 2.A.79) family.</text>
</comment>
<feature type="transmembrane region" description="Helical" evidence="8">
    <location>
        <begin position="121"/>
        <end position="140"/>
    </location>
</feature>
<dbReference type="STRING" id="1650663.GCA_001486665_01146"/>